<feature type="transmembrane region" description="Helical" evidence="7">
    <location>
        <begin position="77"/>
        <end position="103"/>
    </location>
</feature>
<feature type="transmembrane region" description="Helical" evidence="7">
    <location>
        <begin position="274"/>
        <end position="295"/>
    </location>
</feature>
<dbReference type="SUPFAM" id="SSF103473">
    <property type="entry name" value="MFS general substrate transporter"/>
    <property type="match status" value="1"/>
</dbReference>
<evidence type="ECO:0000256" key="7">
    <source>
        <dbReference type="SAM" id="Phobius"/>
    </source>
</evidence>
<dbReference type="AlphaFoldDB" id="A0A9Q4DQG3"/>
<evidence type="ECO:0000256" key="6">
    <source>
        <dbReference type="ARBA" id="ARBA00023136"/>
    </source>
</evidence>
<dbReference type="CDD" id="cd17324">
    <property type="entry name" value="MFS_NepI_like"/>
    <property type="match status" value="1"/>
</dbReference>
<dbReference type="InterPro" id="IPR036259">
    <property type="entry name" value="MFS_trans_sf"/>
</dbReference>
<organism evidence="9 10">
    <name type="scientific">Bacillus spizizenii</name>
    <name type="common">Bacillus subtilis subsp. spizizenii</name>
    <dbReference type="NCBI Taxonomy" id="96241"/>
    <lineage>
        <taxon>Bacteria</taxon>
        <taxon>Bacillati</taxon>
        <taxon>Bacillota</taxon>
        <taxon>Bacilli</taxon>
        <taxon>Bacillales</taxon>
        <taxon>Bacillaceae</taxon>
        <taxon>Bacillus</taxon>
    </lineage>
</organism>
<feature type="transmembrane region" description="Helical" evidence="7">
    <location>
        <begin position="42"/>
        <end position="65"/>
    </location>
</feature>
<keyword evidence="4 7" id="KW-0812">Transmembrane</keyword>
<dbReference type="PANTHER" id="PTHR43124">
    <property type="entry name" value="PURINE EFFLUX PUMP PBUE"/>
    <property type="match status" value="1"/>
</dbReference>
<feature type="transmembrane region" description="Helical" evidence="7">
    <location>
        <begin position="242"/>
        <end position="262"/>
    </location>
</feature>
<feature type="transmembrane region" description="Helical" evidence="7">
    <location>
        <begin position="109"/>
        <end position="128"/>
    </location>
</feature>
<evidence type="ECO:0000256" key="1">
    <source>
        <dbReference type="ARBA" id="ARBA00004651"/>
    </source>
</evidence>
<name>A0A9Q4DQG3_BACSC</name>
<proteinExistence type="predicted"/>
<gene>
    <name evidence="9" type="ORF">MOC45_15815</name>
</gene>
<sequence length="396" mass="41512">MTSANKSSIPALLALAVSAFAIGTTEFISVGLLPLISDDLHIPVTTAGLTVSLYALGVTFGAPILTSLTSSMSRKTLLLWIMLIFIAGNTMAATASSIGILLAARVISAFSHGVFMSIGSTIAADIVPEDKRASAISIMFTGLTVATVTGVPFGTFIGQQLGWRFAFMVIIAVGIIAFITNGILVPSKLRKGTKTTMRDQLKLVTNGRLLLLFVITALGYGGTFVVFTYLSPLLQEVTGFKAGTVAVILLGYGIAIAIGNMIGGKLSNRNPIAALFYMFIVQAIVLFTLTITAPYQTAGLITILCMGLLAFMNVPGLQVYVVMLAERFVPSAVDVASAMNIAAFNAGIALGSYLGGVITDSIGLIHTAWIGGLMVVGAVILTGWSRLMEKRDQQEA</sequence>
<feature type="transmembrane region" description="Helical" evidence="7">
    <location>
        <begin position="301"/>
        <end position="323"/>
    </location>
</feature>
<feature type="domain" description="Major facilitator superfamily (MFS) profile" evidence="8">
    <location>
        <begin position="11"/>
        <end position="390"/>
    </location>
</feature>
<evidence type="ECO:0000313" key="9">
    <source>
        <dbReference type="EMBL" id="MCY8122039.1"/>
    </source>
</evidence>
<dbReference type="InterPro" id="IPR011701">
    <property type="entry name" value="MFS"/>
</dbReference>
<dbReference type="GO" id="GO:0022857">
    <property type="term" value="F:transmembrane transporter activity"/>
    <property type="evidence" value="ECO:0007669"/>
    <property type="project" value="InterPro"/>
</dbReference>
<protein>
    <submittedName>
        <fullName evidence="9">MFS transporter</fullName>
    </submittedName>
</protein>
<dbReference type="Proteomes" id="UP001070352">
    <property type="component" value="Unassembled WGS sequence"/>
</dbReference>
<keyword evidence="2" id="KW-0813">Transport</keyword>
<feature type="transmembrane region" description="Helical" evidence="7">
    <location>
        <begin position="163"/>
        <end position="186"/>
    </location>
</feature>
<dbReference type="EMBL" id="JALANJ010000025">
    <property type="protein sequence ID" value="MCY8122039.1"/>
    <property type="molecule type" value="Genomic_DNA"/>
</dbReference>
<evidence type="ECO:0000313" key="10">
    <source>
        <dbReference type="Proteomes" id="UP001070352"/>
    </source>
</evidence>
<keyword evidence="5 7" id="KW-1133">Transmembrane helix</keyword>
<dbReference type="PANTHER" id="PTHR43124:SF8">
    <property type="entry name" value="INNER MEMBRANE TRANSPORT PROTEIN YDHP"/>
    <property type="match status" value="1"/>
</dbReference>
<evidence type="ECO:0000256" key="3">
    <source>
        <dbReference type="ARBA" id="ARBA00022475"/>
    </source>
</evidence>
<feature type="transmembrane region" description="Helical" evidence="7">
    <location>
        <begin position="335"/>
        <end position="358"/>
    </location>
</feature>
<feature type="transmembrane region" description="Helical" evidence="7">
    <location>
        <begin position="207"/>
        <end position="230"/>
    </location>
</feature>
<evidence type="ECO:0000256" key="4">
    <source>
        <dbReference type="ARBA" id="ARBA00022692"/>
    </source>
</evidence>
<keyword evidence="6 7" id="KW-0472">Membrane</keyword>
<evidence type="ECO:0000256" key="2">
    <source>
        <dbReference type="ARBA" id="ARBA00022448"/>
    </source>
</evidence>
<feature type="transmembrane region" description="Helical" evidence="7">
    <location>
        <begin position="364"/>
        <end position="384"/>
    </location>
</feature>
<dbReference type="RefSeq" id="WP_003223577.1">
    <property type="nucleotide sequence ID" value="NZ_CBCRWV010000002.1"/>
</dbReference>
<keyword evidence="3" id="KW-1003">Cell membrane</keyword>
<dbReference type="Pfam" id="PF07690">
    <property type="entry name" value="MFS_1"/>
    <property type="match status" value="1"/>
</dbReference>
<reference evidence="9" key="1">
    <citation type="submission" date="2022-02" db="EMBL/GenBank/DDBJ databases">
        <title>Crop Bioprotection Bacillus Genome Sequencing.</title>
        <authorList>
            <person name="Dunlap C."/>
        </authorList>
    </citation>
    <scope>NUCLEOTIDE SEQUENCE</scope>
    <source>
        <strain evidence="9">M18B4</strain>
    </source>
</reference>
<feature type="transmembrane region" description="Helical" evidence="7">
    <location>
        <begin position="12"/>
        <end position="36"/>
    </location>
</feature>
<dbReference type="InterPro" id="IPR050189">
    <property type="entry name" value="MFS_Efflux_Transporters"/>
</dbReference>
<dbReference type="GO" id="GO:0005886">
    <property type="term" value="C:plasma membrane"/>
    <property type="evidence" value="ECO:0007669"/>
    <property type="project" value="UniProtKB-SubCell"/>
</dbReference>
<accession>A0A9Q4DQG3</accession>
<feature type="transmembrane region" description="Helical" evidence="7">
    <location>
        <begin position="135"/>
        <end position="157"/>
    </location>
</feature>
<dbReference type="PROSITE" id="PS50850">
    <property type="entry name" value="MFS"/>
    <property type="match status" value="1"/>
</dbReference>
<dbReference type="Gene3D" id="1.20.1250.20">
    <property type="entry name" value="MFS general substrate transporter like domains"/>
    <property type="match status" value="1"/>
</dbReference>
<evidence type="ECO:0000256" key="5">
    <source>
        <dbReference type="ARBA" id="ARBA00022989"/>
    </source>
</evidence>
<comment type="caution">
    <text evidence="9">The sequence shown here is derived from an EMBL/GenBank/DDBJ whole genome shotgun (WGS) entry which is preliminary data.</text>
</comment>
<evidence type="ECO:0000259" key="8">
    <source>
        <dbReference type="PROSITE" id="PS50850"/>
    </source>
</evidence>
<dbReference type="InterPro" id="IPR020846">
    <property type="entry name" value="MFS_dom"/>
</dbReference>
<comment type="subcellular location">
    <subcellularLocation>
        <location evidence="1">Cell membrane</location>
        <topology evidence="1">Multi-pass membrane protein</topology>
    </subcellularLocation>
</comment>